<evidence type="ECO:0000256" key="1">
    <source>
        <dbReference type="SAM" id="Phobius"/>
    </source>
</evidence>
<proteinExistence type="predicted"/>
<comment type="caution">
    <text evidence="2">The sequence shown here is derived from an EMBL/GenBank/DDBJ whole genome shotgun (WGS) entry which is preliminary data.</text>
</comment>
<dbReference type="RefSeq" id="WP_183774108.1">
    <property type="nucleotide sequence ID" value="NZ_JACIDK010000004.1"/>
</dbReference>
<organism evidence="2 3">
    <name type="scientific">Phenylobacterium haematophilum</name>
    <dbReference type="NCBI Taxonomy" id="98513"/>
    <lineage>
        <taxon>Bacteria</taxon>
        <taxon>Pseudomonadati</taxon>
        <taxon>Pseudomonadota</taxon>
        <taxon>Alphaproteobacteria</taxon>
        <taxon>Caulobacterales</taxon>
        <taxon>Caulobacteraceae</taxon>
        <taxon>Phenylobacterium</taxon>
    </lineage>
</organism>
<dbReference type="AlphaFoldDB" id="A0A840A1F7"/>
<keyword evidence="3" id="KW-1185">Reference proteome</keyword>
<reference evidence="2 3" key="1">
    <citation type="submission" date="2020-08" db="EMBL/GenBank/DDBJ databases">
        <title>Genomic Encyclopedia of Type Strains, Phase IV (KMG-IV): sequencing the most valuable type-strain genomes for metagenomic binning, comparative biology and taxonomic classification.</title>
        <authorList>
            <person name="Goeker M."/>
        </authorList>
    </citation>
    <scope>NUCLEOTIDE SEQUENCE [LARGE SCALE GENOMIC DNA]</scope>
    <source>
        <strain evidence="2 3">DSM 21793</strain>
    </source>
</reference>
<name>A0A840A1F7_9CAUL</name>
<sequence>MQTGHHEGEVHHHKNKHLLERFEGYTDLIVVGLIIALGAAMLIGLLTANGKVTW</sequence>
<protein>
    <submittedName>
        <fullName evidence="2">Uncharacterized protein</fullName>
    </submittedName>
</protein>
<keyword evidence="1" id="KW-0812">Transmembrane</keyword>
<keyword evidence="1" id="KW-0472">Membrane</keyword>
<evidence type="ECO:0000313" key="2">
    <source>
        <dbReference type="EMBL" id="MBB3892228.1"/>
    </source>
</evidence>
<dbReference type="Proteomes" id="UP000530564">
    <property type="component" value="Unassembled WGS sequence"/>
</dbReference>
<accession>A0A840A1F7</accession>
<keyword evidence="1" id="KW-1133">Transmembrane helix</keyword>
<feature type="transmembrane region" description="Helical" evidence="1">
    <location>
        <begin position="28"/>
        <end position="48"/>
    </location>
</feature>
<evidence type="ECO:0000313" key="3">
    <source>
        <dbReference type="Proteomes" id="UP000530564"/>
    </source>
</evidence>
<dbReference type="EMBL" id="JACIDK010000004">
    <property type="protein sequence ID" value="MBB3892228.1"/>
    <property type="molecule type" value="Genomic_DNA"/>
</dbReference>
<gene>
    <name evidence="2" type="ORF">GGQ61_002961</name>
</gene>